<evidence type="ECO:0000313" key="5">
    <source>
        <dbReference type="Proteomes" id="UP000185934"/>
    </source>
</evidence>
<dbReference type="CDD" id="cd01310">
    <property type="entry name" value="TatD_DNAse"/>
    <property type="match status" value="1"/>
</dbReference>
<dbReference type="InterPro" id="IPR015991">
    <property type="entry name" value="TatD/YcfH-like"/>
</dbReference>
<dbReference type="EMBL" id="CP018258">
    <property type="protein sequence ID" value="APV44096.1"/>
    <property type="molecule type" value="Genomic_DNA"/>
</dbReference>
<dbReference type="AlphaFoldDB" id="A0A1P8F6I9"/>
<dbReference type="STRING" id="1839801.Dform_00742"/>
<dbReference type="Gene3D" id="3.20.20.140">
    <property type="entry name" value="Metal-dependent hydrolases"/>
    <property type="match status" value="1"/>
</dbReference>
<dbReference type="PANTHER" id="PTHR46124">
    <property type="entry name" value="D-AMINOACYL-TRNA DEACYLASE"/>
    <property type="match status" value="1"/>
</dbReference>
<dbReference type="InterPro" id="IPR001130">
    <property type="entry name" value="TatD-like"/>
</dbReference>
<dbReference type="GO" id="GO:0004536">
    <property type="term" value="F:DNA nuclease activity"/>
    <property type="evidence" value="ECO:0007669"/>
    <property type="project" value="InterPro"/>
</dbReference>
<protein>
    <submittedName>
        <fullName evidence="4">TatD DNase family protein</fullName>
        <ecNumber evidence="4">3.1.21.-</ecNumber>
    </submittedName>
</protein>
<feature type="binding site" evidence="3">
    <location>
        <position position="95"/>
    </location>
    <ligand>
        <name>a divalent metal cation</name>
        <dbReference type="ChEBI" id="CHEBI:60240"/>
        <label>1</label>
    </ligand>
</feature>
<dbReference type="SUPFAM" id="SSF51556">
    <property type="entry name" value="Metallo-dependent hydrolases"/>
    <property type="match status" value="1"/>
</dbReference>
<feature type="binding site" evidence="3">
    <location>
        <position position="9"/>
    </location>
    <ligand>
        <name>a divalent metal cation</name>
        <dbReference type="ChEBI" id="CHEBI:60240"/>
        <label>1</label>
    </ligand>
</feature>
<keyword evidence="1 3" id="KW-0479">Metal-binding</keyword>
<dbReference type="GO" id="GO:0005829">
    <property type="term" value="C:cytosol"/>
    <property type="evidence" value="ECO:0007669"/>
    <property type="project" value="TreeGrafter"/>
</dbReference>
<dbReference type="PIRSF" id="PIRSF005902">
    <property type="entry name" value="DNase_TatD"/>
    <property type="match status" value="1"/>
</dbReference>
<dbReference type="KEGG" id="dfo:Dform_00742"/>
<feature type="binding site" evidence="3">
    <location>
        <position position="209"/>
    </location>
    <ligand>
        <name>a divalent metal cation</name>
        <dbReference type="ChEBI" id="CHEBI:60240"/>
        <label>1</label>
    </ligand>
</feature>
<sequence length="261" mass="29186">MPLNLIDSHAHLDLPDFNPDFGDVLNRAKWAGIQVIITIGIDLPSSKKAVELAKHYQNIYATVGIHPTETAAFTDNSRNEITELAKSPKVVAIGETGLDFYHKPFSESQQLEILKFQLELAVETGKPVVVHCREADSVLVPILIDWAKTCHRHPKGVIHCFNGSIDTARKYLDAGFFISLGGYVTYPSSRKNHEVYRFVPQDRLLLETDCPFLPPQTQRGKRNEPSYLIQTAQALAEIRGVPIENIAENTTRNTGNLFRLG</sequence>
<feature type="binding site" evidence="3">
    <location>
        <position position="159"/>
    </location>
    <ligand>
        <name>a divalent metal cation</name>
        <dbReference type="ChEBI" id="CHEBI:60240"/>
        <label>2</label>
    </ligand>
</feature>
<evidence type="ECO:0000313" key="4">
    <source>
        <dbReference type="EMBL" id="APV44096.1"/>
    </source>
</evidence>
<evidence type="ECO:0000256" key="3">
    <source>
        <dbReference type="PIRSR" id="PIRSR005902-1"/>
    </source>
</evidence>
<dbReference type="PROSITE" id="PS01137">
    <property type="entry name" value="TATD_1"/>
    <property type="match status" value="1"/>
</dbReference>
<dbReference type="GO" id="GO:0046872">
    <property type="term" value="F:metal ion binding"/>
    <property type="evidence" value="ECO:0007669"/>
    <property type="project" value="UniProtKB-KW"/>
</dbReference>
<feature type="binding site" evidence="3">
    <location>
        <position position="131"/>
    </location>
    <ligand>
        <name>a divalent metal cation</name>
        <dbReference type="ChEBI" id="CHEBI:60240"/>
        <label>2</label>
    </ligand>
</feature>
<evidence type="ECO:0000256" key="2">
    <source>
        <dbReference type="ARBA" id="ARBA00022801"/>
    </source>
</evidence>
<feature type="binding site" evidence="3">
    <location>
        <position position="11"/>
    </location>
    <ligand>
        <name>a divalent metal cation</name>
        <dbReference type="ChEBI" id="CHEBI:60240"/>
        <label>1</label>
    </ligand>
</feature>
<evidence type="ECO:0000256" key="1">
    <source>
        <dbReference type="ARBA" id="ARBA00022723"/>
    </source>
</evidence>
<organism evidence="4 5">
    <name type="scientific">Dehalogenimonas formicexedens</name>
    <dbReference type="NCBI Taxonomy" id="1839801"/>
    <lineage>
        <taxon>Bacteria</taxon>
        <taxon>Bacillati</taxon>
        <taxon>Chloroflexota</taxon>
        <taxon>Dehalococcoidia</taxon>
        <taxon>Dehalococcoidales</taxon>
        <taxon>Dehalococcoidaceae</taxon>
        <taxon>Dehalogenimonas</taxon>
    </lineage>
</organism>
<dbReference type="InterPro" id="IPR032466">
    <property type="entry name" value="Metal_Hydrolase"/>
</dbReference>
<name>A0A1P8F6I9_9CHLR</name>
<proteinExistence type="predicted"/>
<dbReference type="PANTHER" id="PTHR46124:SF2">
    <property type="entry name" value="D-AMINOACYL-TRNA DEACYLASE"/>
    <property type="match status" value="1"/>
</dbReference>
<dbReference type="RefSeq" id="WP_076003829.1">
    <property type="nucleotide sequence ID" value="NZ_CP018258.1"/>
</dbReference>
<dbReference type="Proteomes" id="UP000185934">
    <property type="component" value="Chromosome"/>
</dbReference>
<dbReference type="InterPro" id="IPR018228">
    <property type="entry name" value="DNase_TatD-rel_CS"/>
</dbReference>
<dbReference type="EC" id="3.1.21.-" evidence="4"/>
<dbReference type="OrthoDB" id="9810005at2"/>
<dbReference type="GO" id="GO:0016788">
    <property type="term" value="F:hydrolase activity, acting on ester bonds"/>
    <property type="evidence" value="ECO:0007669"/>
    <property type="project" value="InterPro"/>
</dbReference>
<gene>
    <name evidence="4" type="primary">tatD</name>
    <name evidence="4" type="ORF">Dform_00742</name>
</gene>
<dbReference type="Pfam" id="PF01026">
    <property type="entry name" value="TatD_DNase"/>
    <property type="match status" value="1"/>
</dbReference>
<keyword evidence="5" id="KW-1185">Reference proteome</keyword>
<accession>A0A1P8F6I9</accession>
<dbReference type="FunFam" id="3.20.20.140:FF:000005">
    <property type="entry name" value="TatD family hydrolase"/>
    <property type="match status" value="1"/>
</dbReference>
<dbReference type="NCBIfam" id="TIGR00010">
    <property type="entry name" value="YchF/TatD family DNA exonuclease"/>
    <property type="match status" value="1"/>
</dbReference>
<keyword evidence="2 4" id="KW-0378">Hydrolase</keyword>
<reference evidence="5" key="1">
    <citation type="submission" date="2016-11" db="EMBL/GenBank/DDBJ databases">
        <title>Dehalogenimonas formicexedens sp. nov., a chlorinated alkane respiring bacterium isolated from contaminated groundwater.</title>
        <authorList>
            <person name="Key T.A."/>
            <person name="Bowman K.S."/>
            <person name="Lee I."/>
            <person name="Chun J."/>
            <person name="Albuquerque L."/>
            <person name="da Costa M.S."/>
            <person name="Rainey F.A."/>
            <person name="Moe W.M."/>
        </authorList>
    </citation>
    <scope>NUCLEOTIDE SEQUENCE [LARGE SCALE GENOMIC DNA]</scope>
    <source>
        <strain evidence="5">NSZ-14</strain>
    </source>
</reference>